<dbReference type="EMBL" id="MNCJ02000319">
    <property type="protein sequence ID" value="KAF5808782.1"/>
    <property type="molecule type" value="Genomic_DNA"/>
</dbReference>
<dbReference type="InterPro" id="IPR040015">
    <property type="entry name" value="UBL3-like"/>
</dbReference>
<evidence type="ECO:0000313" key="2">
    <source>
        <dbReference type="EMBL" id="KAF5808782.1"/>
    </source>
</evidence>
<evidence type="ECO:0000313" key="3">
    <source>
        <dbReference type="EMBL" id="OTG27614.1"/>
    </source>
</evidence>
<dbReference type="Gene3D" id="3.10.20.90">
    <property type="entry name" value="Phosphatidylinositol 3-kinase Catalytic Subunit, Chain A, domain 1"/>
    <property type="match status" value="1"/>
</dbReference>
<feature type="domain" description="UBL3-like ubiquitin" evidence="1">
    <location>
        <begin position="5"/>
        <end position="43"/>
    </location>
</feature>
<dbReference type="EMBL" id="CM007893">
    <property type="protein sequence ID" value="OTG27614.1"/>
    <property type="molecule type" value="Genomic_DNA"/>
</dbReference>
<reference evidence="2 4" key="1">
    <citation type="journal article" date="2017" name="Nature">
        <title>The sunflower genome provides insights into oil metabolism, flowering and Asterid evolution.</title>
        <authorList>
            <person name="Badouin H."/>
            <person name="Gouzy J."/>
            <person name="Grassa C.J."/>
            <person name="Murat F."/>
            <person name="Staton S.E."/>
            <person name="Cottret L."/>
            <person name="Lelandais-Briere C."/>
            <person name="Owens G.L."/>
            <person name="Carrere S."/>
            <person name="Mayjonade B."/>
            <person name="Legrand L."/>
            <person name="Gill N."/>
            <person name="Kane N.C."/>
            <person name="Bowers J.E."/>
            <person name="Hubner S."/>
            <person name="Bellec A."/>
            <person name="Berard A."/>
            <person name="Berges H."/>
            <person name="Blanchet N."/>
            <person name="Boniface M.C."/>
            <person name="Brunel D."/>
            <person name="Catrice O."/>
            <person name="Chaidir N."/>
            <person name="Claudel C."/>
            <person name="Donnadieu C."/>
            <person name="Faraut T."/>
            <person name="Fievet G."/>
            <person name="Helmstetter N."/>
            <person name="King M."/>
            <person name="Knapp S.J."/>
            <person name="Lai Z."/>
            <person name="Le Paslier M.C."/>
            <person name="Lippi Y."/>
            <person name="Lorenzon L."/>
            <person name="Mandel J.R."/>
            <person name="Marage G."/>
            <person name="Marchand G."/>
            <person name="Marquand E."/>
            <person name="Bret-Mestries E."/>
            <person name="Morien E."/>
            <person name="Nambeesan S."/>
            <person name="Nguyen T."/>
            <person name="Pegot-Espagnet P."/>
            <person name="Pouilly N."/>
            <person name="Raftis F."/>
            <person name="Sallet E."/>
            <person name="Schiex T."/>
            <person name="Thomas J."/>
            <person name="Vandecasteele C."/>
            <person name="Vares D."/>
            <person name="Vear F."/>
            <person name="Vautrin S."/>
            <person name="Crespi M."/>
            <person name="Mangin B."/>
            <person name="Burke J.M."/>
            <person name="Salse J."/>
            <person name="Munos S."/>
            <person name="Vincourt P."/>
            <person name="Rieseberg L.H."/>
            <person name="Langlade N.B."/>
        </authorList>
    </citation>
    <scope>NUCLEOTIDE SEQUENCE [LARGE SCALE GENOMIC DNA]</scope>
    <source>
        <strain evidence="4">cv. SF193</strain>
        <tissue evidence="2">Leaves</tissue>
    </source>
</reference>
<organism evidence="3 4">
    <name type="scientific">Helianthus annuus</name>
    <name type="common">Common sunflower</name>
    <dbReference type="NCBI Taxonomy" id="4232"/>
    <lineage>
        <taxon>Eukaryota</taxon>
        <taxon>Viridiplantae</taxon>
        <taxon>Streptophyta</taxon>
        <taxon>Embryophyta</taxon>
        <taxon>Tracheophyta</taxon>
        <taxon>Spermatophyta</taxon>
        <taxon>Magnoliopsida</taxon>
        <taxon>eudicotyledons</taxon>
        <taxon>Gunneridae</taxon>
        <taxon>Pentapetalae</taxon>
        <taxon>asterids</taxon>
        <taxon>campanulids</taxon>
        <taxon>Asterales</taxon>
        <taxon>Asteraceae</taxon>
        <taxon>Asteroideae</taxon>
        <taxon>Heliantheae alliance</taxon>
        <taxon>Heliantheae</taxon>
        <taxon>Helianthus</taxon>
    </lineage>
</organism>
<dbReference type="Pfam" id="PF13881">
    <property type="entry name" value="Rad60-SLD_2"/>
    <property type="match status" value="1"/>
</dbReference>
<dbReference type="OMA" id="WPQGMAV"/>
<dbReference type="Gramene" id="mRNA:HanXRQr2_Chr04g0149481">
    <property type="protein sequence ID" value="mRNA:HanXRQr2_Chr04g0149481"/>
    <property type="gene ID" value="HanXRQr2_Chr04g0149481"/>
</dbReference>
<sequence length="54" mass="6268">MPEEDLLELKFRLLDGSDIGPFMYPPASTVAMLKERIVTEWPKVGSWLIICRKF</sequence>
<dbReference type="PANTHER" id="PTHR13169:SF1">
    <property type="entry name" value="MEMBRANE-ANCHORED UBIQUITIN-FOLD PROTEIN 4"/>
    <property type="match status" value="1"/>
</dbReference>
<dbReference type="InterPro" id="IPR039540">
    <property type="entry name" value="UBL3-like_ubiquitin_dom"/>
</dbReference>
<name>A0A251UWY1_HELAN</name>
<keyword evidence="4" id="KW-1185">Reference proteome</keyword>
<protein>
    <submittedName>
        <fullName evidence="3">Putative ubiquitin-related domain-containing protein</fullName>
    </submittedName>
    <submittedName>
        <fullName evidence="2">Ubiquitin-like domain superfamily, UBL3-like, ubiquitin domain-containing protein</fullName>
    </submittedName>
</protein>
<reference evidence="2" key="3">
    <citation type="submission" date="2020-06" db="EMBL/GenBank/DDBJ databases">
        <title>Helianthus annuus Genome sequencing and assembly Release 2.</title>
        <authorList>
            <person name="Gouzy J."/>
            <person name="Langlade N."/>
            <person name="Munos S."/>
        </authorList>
    </citation>
    <scope>NUCLEOTIDE SEQUENCE</scope>
    <source>
        <tissue evidence="2">Leaves</tissue>
    </source>
</reference>
<accession>A0A251UWY1</accession>
<dbReference type="PANTHER" id="PTHR13169">
    <property type="entry name" value="UBIQUITIN-LIKE PROTEIN 3 HCG-1 PROTEIN"/>
    <property type="match status" value="1"/>
</dbReference>
<proteinExistence type="predicted"/>
<evidence type="ECO:0000313" key="4">
    <source>
        <dbReference type="Proteomes" id="UP000215914"/>
    </source>
</evidence>
<dbReference type="Proteomes" id="UP000215914">
    <property type="component" value="Chromosome 4"/>
</dbReference>
<dbReference type="SUPFAM" id="SSF54236">
    <property type="entry name" value="Ubiquitin-like"/>
    <property type="match status" value="1"/>
</dbReference>
<dbReference type="AlphaFoldDB" id="A0A251UWY1"/>
<gene>
    <name evidence="3" type="ORF">HannXRQ_Chr04g0101971</name>
    <name evidence="2" type="ORF">HanXRQr2_Chr04g0149481</name>
</gene>
<evidence type="ECO:0000259" key="1">
    <source>
        <dbReference type="Pfam" id="PF13881"/>
    </source>
</evidence>
<dbReference type="InParanoid" id="A0A251UWY1"/>
<dbReference type="InterPro" id="IPR029071">
    <property type="entry name" value="Ubiquitin-like_domsf"/>
</dbReference>
<reference evidence="3" key="2">
    <citation type="submission" date="2017-02" db="EMBL/GenBank/DDBJ databases">
        <title>Sunflower complete genome.</title>
        <authorList>
            <person name="Langlade N."/>
            <person name="Munos S."/>
        </authorList>
    </citation>
    <scope>NUCLEOTIDE SEQUENCE [LARGE SCALE GENOMIC DNA]</scope>
    <source>
        <tissue evidence="3">Leaves</tissue>
    </source>
</reference>